<dbReference type="Pfam" id="PF03527">
    <property type="entry name" value="RHS"/>
    <property type="match status" value="1"/>
</dbReference>
<dbReference type="Gene3D" id="2.180.10.10">
    <property type="entry name" value="RHS repeat-associated core"/>
    <property type="match status" value="1"/>
</dbReference>
<keyword evidence="3" id="KW-1185">Reference proteome</keyword>
<accession>A0ABX0KUZ9</accession>
<evidence type="ECO:0000313" key="3">
    <source>
        <dbReference type="Proteomes" id="UP000712570"/>
    </source>
</evidence>
<reference evidence="2 3" key="1">
    <citation type="submission" date="2020-03" db="EMBL/GenBank/DDBJ databases">
        <title>Draft genome sequence of environmentally isolated violet-colored cultures.</title>
        <authorList>
            <person name="Wilson H.S."/>
        </authorList>
    </citation>
    <scope>NUCLEOTIDE SEQUENCE [LARGE SCALE GENOMIC DNA]</scope>
    <source>
        <strain evidence="2 3">HSC-16F04</strain>
    </source>
</reference>
<proteinExistence type="predicted"/>
<dbReference type="PANTHER" id="PTHR32305:SF15">
    <property type="entry name" value="PROTEIN RHSA-RELATED"/>
    <property type="match status" value="1"/>
</dbReference>
<dbReference type="InterPro" id="IPR050708">
    <property type="entry name" value="T6SS_VgrG/RHS"/>
</dbReference>
<dbReference type="InterPro" id="IPR006530">
    <property type="entry name" value="YD"/>
</dbReference>
<evidence type="ECO:0000313" key="2">
    <source>
        <dbReference type="EMBL" id="NHQ88550.1"/>
    </source>
</evidence>
<protein>
    <recommendedName>
        <fullName evidence="1">RHS protein conserved region domain-containing protein</fullName>
    </recommendedName>
</protein>
<feature type="domain" description="RHS protein conserved region" evidence="1">
    <location>
        <begin position="95"/>
        <end position="120"/>
    </location>
</feature>
<comment type="caution">
    <text evidence="2">The sequence shown here is derived from an EMBL/GenBank/DDBJ whole genome shotgun (WGS) entry which is preliminary data.</text>
</comment>
<dbReference type="EMBL" id="JAAOLX010000017">
    <property type="protein sequence ID" value="NHQ88550.1"/>
    <property type="molecule type" value="Genomic_DNA"/>
</dbReference>
<dbReference type="PANTHER" id="PTHR32305">
    <property type="match status" value="1"/>
</dbReference>
<dbReference type="NCBIfam" id="TIGR01643">
    <property type="entry name" value="YD_repeat_2x"/>
    <property type="match status" value="1"/>
</dbReference>
<sequence length="120" mass="13681">MIEKQQGEQITKFSWDGFNRLSKISSQAGETKYFYDVFGRRIGKENAQGKTEFIWDGDVIALEKTAEQTRHYLFEPNSFIPLAQIVEKGESSHAAYYHVDQLGTPQTLSDENGEIAWSAE</sequence>
<name>A0ABX0KUZ9_9NEIS</name>
<organism evidence="2 3">
    <name type="scientific">Iodobacter violaceini</name>
    <dbReference type="NCBI Taxonomy" id="3044271"/>
    <lineage>
        <taxon>Bacteria</taxon>
        <taxon>Pseudomonadati</taxon>
        <taxon>Pseudomonadota</taxon>
        <taxon>Betaproteobacteria</taxon>
        <taxon>Neisseriales</taxon>
        <taxon>Chitinibacteraceae</taxon>
        <taxon>Iodobacter</taxon>
    </lineage>
</organism>
<dbReference type="Proteomes" id="UP000712570">
    <property type="component" value="Unassembled WGS sequence"/>
</dbReference>
<evidence type="ECO:0000259" key="1">
    <source>
        <dbReference type="Pfam" id="PF03527"/>
    </source>
</evidence>
<gene>
    <name evidence="2" type="ORF">HA050_20845</name>
</gene>
<dbReference type="InterPro" id="IPR001826">
    <property type="entry name" value="RHS"/>
</dbReference>